<keyword evidence="7" id="KW-0520">NAD</keyword>
<dbReference type="InterPro" id="IPR026021">
    <property type="entry name" value="YdjA-like"/>
</dbReference>
<evidence type="ECO:0000256" key="3">
    <source>
        <dbReference type="ARBA" id="ARBA00022630"/>
    </source>
</evidence>
<dbReference type="Proteomes" id="UP000321479">
    <property type="component" value="Chromosome"/>
</dbReference>
<name>A0A5B8UXF4_9SPHI</name>
<evidence type="ECO:0000256" key="5">
    <source>
        <dbReference type="ARBA" id="ARBA00022857"/>
    </source>
</evidence>
<reference evidence="9 10" key="1">
    <citation type="journal article" date="2017" name="Curr. Microbiol.">
        <title>Mucilaginibacter ginsenosidivorans sp. nov., Isolated from Soil of Ginseng Field.</title>
        <authorList>
            <person name="Kim M.M."/>
            <person name="Siddiqi M.Z."/>
            <person name="Im W.T."/>
        </authorList>
    </citation>
    <scope>NUCLEOTIDE SEQUENCE [LARGE SCALE GENOMIC DNA]</scope>
    <source>
        <strain evidence="9 10">Gsoil 3017</strain>
    </source>
</reference>
<dbReference type="EMBL" id="CP042436">
    <property type="protein sequence ID" value="QEC63734.1"/>
    <property type="molecule type" value="Genomic_DNA"/>
</dbReference>
<keyword evidence="6" id="KW-0560">Oxidoreductase</keyword>
<organism evidence="9 10">
    <name type="scientific">Mucilaginibacter ginsenosidivorans</name>
    <dbReference type="NCBI Taxonomy" id="398053"/>
    <lineage>
        <taxon>Bacteria</taxon>
        <taxon>Pseudomonadati</taxon>
        <taxon>Bacteroidota</taxon>
        <taxon>Sphingobacteriia</taxon>
        <taxon>Sphingobacteriales</taxon>
        <taxon>Sphingobacteriaceae</taxon>
        <taxon>Mucilaginibacter</taxon>
    </lineage>
</organism>
<dbReference type="RefSeq" id="WP_147032308.1">
    <property type="nucleotide sequence ID" value="NZ_CP042436.1"/>
</dbReference>
<evidence type="ECO:0000313" key="10">
    <source>
        <dbReference type="Proteomes" id="UP000321479"/>
    </source>
</evidence>
<evidence type="ECO:0000256" key="7">
    <source>
        <dbReference type="ARBA" id="ARBA00023027"/>
    </source>
</evidence>
<keyword evidence="10" id="KW-1185">Reference proteome</keyword>
<dbReference type="InterPro" id="IPR052530">
    <property type="entry name" value="NAD(P)H_nitroreductase"/>
</dbReference>
<keyword evidence="5" id="KW-0521">NADP</keyword>
<dbReference type="GO" id="GO:0016491">
    <property type="term" value="F:oxidoreductase activity"/>
    <property type="evidence" value="ECO:0007669"/>
    <property type="project" value="UniProtKB-KW"/>
</dbReference>
<dbReference type="OrthoDB" id="9804207at2"/>
<dbReference type="CDD" id="cd02135">
    <property type="entry name" value="YdjA-like"/>
    <property type="match status" value="1"/>
</dbReference>
<evidence type="ECO:0000256" key="4">
    <source>
        <dbReference type="ARBA" id="ARBA00022643"/>
    </source>
</evidence>
<evidence type="ECO:0000256" key="1">
    <source>
        <dbReference type="ARBA" id="ARBA00001917"/>
    </source>
</evidence>
<dbReference type="Pfam" id="PF00881">
    <property type="entry name" value="Nitroreductase"/>
    <property type="match status" value="1"/>
</dbReference>
<feature type="domain" description="Nitroreductase" evidence="8">
    <location>
        <begin position="12"/>
        <end position="171"/>
    </location>
</feature>
<dbReference type="InterPro" id="IPR029479">
    <property type="entry name" value="Nitroreductase"/>
</dbReference>
<evidence type="ECO:0000313" key="9">
    <source>
        <dbReference type="EMBL" id="QEC63734.1"/>
    </source>
</evidence>
<comment type="cofactor">
    <cofactor evidence="1">
        <name>FMN</name>
        <dbReference type="ChEBI" id="CHEBI:58210"/>
    </cofactor>
</comment>
<dbReference type="SUPFAM" id="SSF55469">
    <property type="entry name" value="FMN-dependent nitroreductase-like"/>
    <property type="match status" value="1"/>
</dbReference>
<dbReference type="PANTHER" id="PTHR43821:SF1">
    <property type="entry name" value="NAD(P)H NITROREDUCTASE YDJA-RELATED"/>
    <property type="match status" value="1"/>
</dbReference>
<dbReference type="AlphaFoldDB" id="A0A5B8UXF4"/>
<protein>
    <submittedName>
        <fullName evidence="9">Nitroreductase</fullName>
    </submittedName>
</protein>
<comment type="similarity">
    <text evidence="2">Belongs to the nitroreductase family.</text>
</comment>
<evidence type="ECO:0000259" key="8">
    <source>
        <dbReference type="Pfam" id="PF00881"/>
    </source>
</evidence>
<keyword evidence="3" id="KW-0285">Flavoprotein</keyword>
<gene>
    <name evidence="9" type="ORF">FRZ54_14515</name>
</gene>
<dbReference type="InterPro" id="IPR000415">
    <property type="entry name" value="Nitroreductase-like"/>
</dbReference>
<evidence type="ECO:0000256" key="2">
    <source>
        <dbReference type="ARBA" id="ARBA00007118"/>
    </source>
</evidence>
<evidence type="ECO:0000256" key="6">
    <source>
        <dbReference type="ARBA" id="ARBA00023002"/>
    </source>
</evidence>
<proteinExistence type="inferred from homology"/>
<dbReference type="Gene3D" id="3.40.109.10">
    <property type="entry name" value="NADH Oxidase"/>
    <property type="match status" value="1"/>
</dbReference>
<sequence length="192" mass="21542">MDNIFATISNIITSRRSTKPAMMNGKKAPDYQVQSLLDLADWAPTHGYTEPWRFTVYSNPPDFCRQHAELYKQNVEPENFAEGVYQNLYTQGDKASHVIIVTMKRGNLPKIPVVEEMEAVACSVQNILLGATALGMASFWSTGGMALRPPMKNFLHLGEDDHVAGIIYLGYADKTTEGSRTIPIEEKIIWFK</sequence>
<dbReference type="KEGG" id="mgin:FRZ54_14515"/>
<accession>A0A5B8UXF4</accession>
<keyword evidence="4" id="KW-0288">FMN</keyword>
<dbReference type="PANTHER" id="PTHR43821">
    <property type="entry name" value="NAD(P)H NITROREDUCTASE YDJA-RELATED"/>
    <property type="match status" value="1"/>
</dbReference>